<protein>
    <submittedName>
        <fullName evidence="2">Helix-turn-helix domain</fullName>
    </submittedName>
</protein>
<evidence type="ECO:0000313" key="1">
    <source>
        <dbReference type="EMBL" id="SSZ39996.1"/>
    </source>
</evidence>
<dbReference type="RefSeq" id="WP_244596101.1">
    <property type="nucleotide sequence ID" value="NZ_UFTD01000002.1"/>
</dbReference>
<dbReference type="Gene3D" id="1.10.260.40">
    <property type="entry name" value="lambda repressor-like DNA-binding domains"/>
    <property type="match status" value="1"/>
</dbReference>
<dbReference type="Proteomes" id="UP000253846">
    <property type="component" value="Unassembled WGS sequence"/>
</dbReference>
<dbReference type="EMBL" id="UFTD01000002">
    <property type="protein sequence ID" value="SSZ39996.1"/>
    <property type="molecule type" value="Genomic_DNA"/>
</dbReference>
<gene>
    <name evidence="1" type="ORF">NCTC12860_01140</name>
    <name evidence="2" type="ORF">NCTC12860_01512</name>
    <name evidence="3" type="ORF">NCTC12860_02087</name>
</gene>
<dbReference type="AlphaFoldDB" id="A0A336NDF2"/>
<dbReference type="EMBL" id="UFTD01000003">
    <property type="protein sequence ID" value="SSZ40926.1"/>
    <property type="molecule type" value="Genomic_DNA"/>
</dbReference>
<sequence>MPTPFGKTLRKLRIDHSERLLDMAKKLDISVAFLSSVEIGKKSVPVGLEEKLIELYALDQEVAEILRRESDACRKSFTIKPSDTFRCEAVGMFSRLINIISEEDLGLLKKLLEKAGKKNALCKGKCENPIPEPNYTVPNLEKI</sequence>
<dbReference type="SUPFAM" id="SSF47413">
    <property type="entry name" value="lambda repressor-like DNA-binding domains"/>
    <property type="match status" value="1"/>
</dbReference>
<dbReference type="InterPro" id="IPR001387">
    <property type="entry name" value="Cro/C1-type_HTH"/>
</dbReference>
<name>A0A336NDF2_BARGR</name>
<evidence type="ECO:0000313" key="4">
    <source>
        <dbReference type="Proteomes" id="UP000253846"/>
    </source>
</evidence>
<dbReference type="GO" id="GO:0003677">
    <property type="term" value="F:DNA binding"/>
    <property type="evidence" value="ECO:0007669"/>
    <property type="project" value="InterPro"/>
</dbReference>
<proteinExistence type="predicted"/>
<dbReference type="EMBL" id="UFTD01000002">
    <property type="protein sequence ID" value="SSZ40363.1"/>
    <property type="molecule type" value="Genomic_DNA"/>
</dbReference>
<evidence type="ECO:0000313" key="2">
    <source>
        <dbReference type="EMBL" id="SSZ40363.1"/>
    </source>
</evidence>
<evidence type="ECO:0000313" key="3">
    <source>
        <dbReference type="EMBL" id="SSZ40926.1"/>
    </source>
</evidence>
<accession>A0A336NDF2</accession>
<dbReference type="CDD" id="cd00093">
    <property type="entry name" value="HTH_XRE"/>
    <property type="match status" value="1"/>
</dbReference>
<reference evidence="2 4" key="1">
    <citation type="submission" date="2018-06" db="EMBL/GenBank/DDBJ databases">
        <authorList>
            <consortium name="Pathogen Informatics"/>
            <person name="Doyle S."/>
        </authorList>
    </citation>
    <scope>NUCLEOTIDE SEQUENCE [LARGE SCALE GENOMIC DNA]</scope>
    <source>
        <strain evidence="2 4">NCTC12860</strain>
    </source>
</reference>
<organism evidence="2 4">
    <name type="scientific">Bartonella grahamii</name>
    <dbReference type="NCBI Taxonomy" id="33045"/>
    <lineage>
        <taxon>Bacteria</taxon>
        <taxon>Pseudomonadati</taxon>
        <taxon>Pseudomonadota</taxon>
        <taxon>Alphaproteobacteria</taxon>
        <taxon>Hyphomicrobiales</taxon>
        <taxon>Bartonellaceae</taxon>
        <taxon>Bartonella</taxon>
    </lineage>
</organism>
<dbReference type="InterPro" id="IPR010982">
    <property type="entry name" value="Lambda_DNA-bd_dom_sf"/>
</dbReference>